<dbReference type="EC" id="3.4.21.68" evidence="5"/>
<dbReference type="PANTHER" id="PTHR24261">
    <property type="entry name" value="PLASMINOGEN-RELATED"/>
    <property type="match status" value="1"/>
</dbReference>
<dbReference type="EMBL" id="CAJPWZ010000548">
    <property type="protein sequence ID" value="CAG2196181.1"/>
    <property type="molecule type" value="Genomic_DNA"/>
</dbReference>
<dbReference type="OrthoDB" id="6196577at2759"/>
<sequence>MSTPMCPVNTNKSTVSNVSIDSLITTEIDRMMYQIDPQQSDPIIPGAYDSVDFLEHCGKRPTEIIETDNNADLITPSCGKEIAIATNTNIKCDSYIDKLLGGINEKAGTLDIADTSVNIETSKCGKGGVAIMYKKTLKFNIKPINCPVSERILGIEIQCNENYSIFVFSVYLPADSNIQNYKYEMNIVEDYVSNFSKFGPVIVADVTCYFESDKGEAYNGTVNTTADGTPCKNWKTYNSPHAIYYSDHNYCRNPQTDALTQPWCYTADRYAFAFCNIDVCGRCLNLPFVSSGTKQIYL</sequence>
<dbReference type="Pfam" id="PF00051">
    <property type="entry name" value="Kringle"/>
    <property type="match status" value="1"/>
</dbReference>
<dbReference type="InterPro" id="IPR036691">
    <property type="entry name" value="Endo/exonu/phosph_ase_sf"/>
</dbReference>
<protein>
    <submittedName>
        <fullName evidence="5">PLAT</fullName>
        <ecNumber evidence="5">3.4.21.68</ecNumber>
    </submittedName>
</protein>
<dbReference type="Gene3D" id="3.60.10.10">
    <property type="entry name" value="Endonuclease/exonuclease/phosphatase"/>
    <property type="match status" value="1"/>
</dbReference>
<evidence type="ECO:0000313" key="5">
    <source>
        <dbReference type="EMBL" id="CAG2196181.1"/>
    </source>
</evidence>
<feature type="domain" description="Kringle" evidence="4">
    <location>
        <begin position="214"/>
        <end position="280"/>
    </location>
</feature>
<evidence type="ECO:0000259" key="4">
    <source>
        <dbReference type="PROSITE" id="PS50070"/>
    </source>
</evidence>
<dbReference type="AlphaFoldDB" id="A0A8S3QL31"/>
<keyword evidence="1 3" id="KW-0420">Kringle</keyword>
<keyword evidence="2" id="KW-1015">Disulfide bond</keyword>
<dbReference type="PRINTS" id="PR00018">
    <property type="entry name" value="KRINGLE"/>
</dbReference>
<organism evidence="5 6">
    <name type="scientific">Mytilus edulis</name>
    <name type="common">Blue mussel</name>
    <dbReference type="NCBI Taxonomy" id="6550"/>
    <lineage>
        <taxon>Eukaryota</taxon>
        <taxon>Metazoa</taxon>
        <taxon>Spiralia</taxon>
        <taxon>Lophotrochozoa</taxon>
        <taxon>Mollusca</taxon>
        <taxon>Bivalvia</taxon>
        <taxon>Autobranchia</taxon>
        <taxon>Pteriomorphia</taxon>
        <taxon>Mytilida</taxon>
        <taxon>Mytiloidea</taxon>
        <taxon>Mytilidae</taxon>
        <taxon>Mytilinae</taxon>
        <taxon>Mytilus</taxon>
    </lineage>
</organism>
<dbReference type="SMART" id="SM00130">
    <property type="entry name" value="KR"/>
    <property type="match status" value="1"/>
</dbReference>
<evidence type="ECO:0000256" key="3">
    <source>
        <dbReference type="PROSITE-ProRule" id="PRU00121"/>
    </source>
</evidence>
<dbReference type="InterPro" id="IPR038178">
    <property type="entry name" value="Kringle_sf"/>
</dbReference>
<dbReference type="InterPro" id="IPR013806">
    <property type="entry name" value="Kringle-like"/>
</dbReference>
<proteinExistence type="predicted"/>
<evidence type="ECO:0000256" key="1">
    <source>
        <dbReference type="ARBA" id="ARBA00022572"/>
    </source>
</evidence>
<dbReference type="SUPFAM" id="SSF57440">
    <property type="entry name" value="Kringle-like"/>
    <property type="match status" value="1"/>
</dbReference>
<dbReference type="Proteomes" id="UP000683360">
    <property type="component" value="Unassembled WGS sequence"/>
</dbReference>
<reference evidence="5" key="1">
    <citation type="submission" date="2021-03" db="EMBL/GenBank/DDBJ databases">
        <authorList>
            <person name="Bekaert M."/>
        </authorList>
    </citation>
    <scope>NUCLEOTIDE SEQUENCE</scope>
</reference>
<dbReference type="PROSITE" id="PS50070">
    <property type="entry name" value="KRINGLE_2"/>
    <property type="match status" value="1"/>
</dbReference>
<dbReference type="InterPro" id="IPR000001">
    <property type="entry name" value="Kringle"/>
</dbReference>
<keyword evidence="5" id="KW-0378">Hydrolase</keyword>
<dbReference type="PANTHER" id="PTHR24261:SF7">
    <property type="entry name" value="KRINGLE DOMAIN-CONTAINING PROTEIN"/>
    <property type="match status" value="1"/>
</dbReference>
<comment type="caution">
    <text evidence="3">Lacks conserved residue(s) required for the propagation of feature annotation.</text>
</comment>
<name>A0A8S3QL31_MYTED</name>
<dbReference type="Gene3D" id="2.40.20.10">
    <property type="entry name" value="Plasminogen Kringle 4"/>
    <property type="match status" value="1"/>
</dbReference>
<keyword evidence="6" id="KW-1185">Reference proteome</keyword>
<accession>A0A8S3QL31</accession>
<gene>
    <name evidence="5" type="ORF">MEDL_11085</name>
</gene>
<dbReference type="GO" id="GO:0004252">
    <property type="term" value="F:serine-type endopeptidase activity"/>
    <property type="evidence" value="ECO:0007669"/>
    <property type="project" value="UniProtKB-EC"/>
</dbReference>
<evidence type="ECO:0000256" key="2">
    <source>
        <dbReference type="ARBA" id="ARBA00023157"/>
    </source>
</evidence>
<dbReference type="InterPro" id="IPR050759">
    <property type="entry name" value="Serine_protease_kringle"/>
</dbReference>
<evidence type="ECO:0000313" key="6">
    <source>
        <dbReference type="Proteomes" id="UP000683360"/>
    </source>
</evidence>
<dbReference type="SUPFAM" id="SSF56219">
    <property type="entry name" value="DNase I-like"/>
    <property type="match status" value="1"/>
</dbReference>
<comment type="caution">
    <text evidence="5">The sequence shown here is derived from an EMBL/GenBank/DDBJ whole genome shotgun (WGS) entry which is preliminary data.</text>
</comment>